<name>A0ABU1U0R2_9BACL</name>
<dbReference type="EMBL" id="JAVDWA010000003">
    <property type="protein sequence ID" value="MDR7073058.1"/>
    <property type="molecule type" value="Genomic_DNA"/>
</dbReference>
<comment type="caution">
    <text evidence="1">The sequence shown here is derived from an EMBL/GenBank/DDBJ whole genome shotgun (WGS) entry which is preliminary data.</text>
</comment>
<proteinExistence type="predicted"/>
<gene>
    <name evidence="1" type="ORF">J2X07_002044</name>
</gene>
<protein>
    <recommendedName>
        <fullName evidence="3">YokE-like PH domain-containing protein</fullName>
    </recommendedName>
</protein>
<keyword evidence="2" id="KW-1185">Reference proteome</keyword>
<evidence type="ECO:0000313" key="2">
    <source>
        <dbReference type="Proteomes" id="UP001258181"/>
    </source>
</evidence>
<accession>A0ABU1U0R2</accession>
<evidence type="ECO:0008006" key="3">
    <source>
        <dbReference type="Google" id="ProtNLM"/>
    </source>
</evidence>
<evidence type="ECO:0000313" key="1">
    <source>
        <dbReference type="EMBL" id="MDR7073058.1"/>
    </source>
</evidence>
<organism evidence="1 2">
    <name type="scientific">Fictibacillus barbaricus</name>
    <dbReference type="NCBI Taxonomy" id="182136"/>
    <lineage>
        <taxon>Bacteria</taxon>
        <taxon>Bacillati</taxon>
        <taxon>Bacillota</taxon>
        <taxon>Bacilli</taxon>
        <taxon>Bacillales</taxon>
        <taxon>Fictibacillaceae</taxon>
        <taxon>Fictibacillus</taxon>
    </lineage>
</organism>
<sequence length="109" mass="13155">MEFLLLDNEKHILKDLVGKKLSLIYSHTLHYRLNDNTFSIHGTVILRTDDSFIMFESMELDCEENGYYDYYHTVSIKKSQFRNLFLTVKRSMGQSYLLNRFQAWRSFRK</sequence>
<dbReference type="Proteomes" id="UP001258181">
    <property type="component" value="Unassembled WGS sequence"/>
</dbReference>
<reference evidence="1 2" key="1">
    <citation type="submission" date="2023-07" db="EMBL/GenBank/DDBJ databases">
        <title>Sorghum-associated microbial communities from plants grown in Nebraska, USA.</title>
        <authorList>
            <person name="Schachtman D."/>
        </authorList>
    </citation>
    <scope>NUCLEOTIDE SEQUENCE [LARGE SCALE GENOMIC DNA]</scope>
    <source>
        <strain evidence="1 2">BE211</strain>
    </source>
</reference>